<evidence type="ECO:0000313" key="4">
    <source>
        <dbReference type="EnsemblFungi" id="PTTG_27319-t43_1-p1"/>
    </source>
</evidence>
<gene>
    <name evidence="3" type="ORF">PTTG_27319</name>
</gene>
<feature type="signal peptide" evidence="2">
    <location>
        <begin position="1"/>
        <end position="22"/>
    </location>
</feature>
<name>A0A180GLF1_PUCT1</name>
<accession>A0A180GLF1</accession>
<dbReference type="AlphaFoldDB" id="A0A180GLF1"/>
<dbReference type="EnsemblFungi" id="PTTG_27319-t43_1">
    <property type="protein sequence ID" value="PTTG_27319-t43_1-p1"/>
    <property type="gene ID" value="PTTG_27319"/>
</dbReference>
<reference evidence="4" key="4">
    <citation type="submission" date="2025-05" db="UniProtKB">
        <authorList>
            <consortium name="EnsemblFungi"/>
        </authorList>
    </citation>
    <scope>IDENTIFICATION</scope>
    <source>
        <strain evidence="4">isolate 1-1 / race 1 (BBBD)</strain>
    </source>
</reference>
<sequence>MTRLRPTLLGALLWYWNMVTTATTTDEIFPISHSANHDRDLEIFGNLDDIIPHYDFTENSHSKDPQDENQEIFGNLDDIVTDYNFSRPPKKARSSYPKDYLEDRHPYSPSSSEFFDSHSSDVYNNLKSPVSELTFSASMDSDIGEIGSGFTPSTWESRGKLMNGNQKINQGRLSVNIEKPDVAPEQVTPQKDPTGSRNRKRPVEVKTGVNPSDLEISASTDENLMIPVSVESLATFAQISIHNQKPQDRKAFKYVWDQINKKRFFIESIYMFPVPTEASRVKLGVFLQKADAEISENDIFMDFLGRLPDDENGATRANVCIKLPLQDVNPKTGRYNSESLTSRIQQILKYLNAFHHLFAQDGLNEVISGHHLKILEWFHDFIYNDTKEHPPLLGWACLNWPLEKEKHKRFNPAQMLTYKALSREKLSTSEAAYVALELRAMWYKTETSISQQQLVLEASTVISKLFNKK</sequence>
<evidence type="ECO:0000313" key="5">
    <source>
        <dbReference type="Proteomes" id="UP000005240"/>
    </source>
</evidence>
<protein>
    <submittedName>
        <fullName evidence="3 4">Uncharacterized protein</fullName>
    </submittedName>
</protein>
<dbReference type="OrthoDB" id="10605551at2759"/>
<evidence type="ECO:0000256" key="1">
    <source>
        <dbReference type="SAM" id="MobiDB-lite"/>
    </source>
</evidence>
<organism evidence="3">
    <name type="scientific">Puccinia triticina (isolate 1-1 / race 1 (BBBD))</name>
    <name type="common">Brown leaf rust fungus</name>
    <dbReference type="NCBI Taxonomy" id="630390"/>
    <lineage>
        <taxon>Eukaryota</taxon>
        <taxon>Fungi</taxon>
        <taxon>Dikarya</taxon>
        <taxon>Basidiomycota</taxon>
        <taxon>Pucciniomycotina</taxon>
        <taxon>Pucciniomycetes</taxon>
        <taxon>Pucciniales</taxon>
        <taxon>Pucciniaceae</taxon>
        <taxon>Puccinia</taxon>
    </lineage>
</organism>
<dbReference type="EMBL" id="ADAS02000051">
    <property type="protein sequence ID" value="OAV93371.1"/>
    <property type="molecule type" value="Genomic_DNA"/>
</dbReference>
<feature type="region of interest" description="Disordered" evidence="1">
    <location>
        <begin position="177"/>
        <end position="214"/>
    </location>
</feature>
<dbReference type="Proteomes" id="UP000005240">
    <property type="component" value="Unassembled WGS sequence"/>
</dbReference>
<feature type="region of interest" description="Disordered" evidence="1">
    <location>
        <begin position="84"/>
        <end position="116"/>
    </location>
</feature>
<evidence type="ECO:0000313" key="3">
    <source>
        <dbReference type="EMBL" id="OAV93371.1"/>
    </source>
</evidence>
<reference evidence="3" key="2">
    <citation type="submission" date="2016-05" db="EMBL/GenBank/DDBJ databases">
        <title>Comparative analysis highlights variable genome content of wheat rusts and divergence of the mating loci.</title>
        <authorList>
            <person name="Cuomo C.A."/>
            <person name="Bakkeren G."/>
            <person name="Szabo L."/>
            <person name="Khalil H."/>
            <person name="Joly D."/>
            <person name="Goldberg J."/>
            <person name="Young S."/>
            <person name="Zeng Q."/>
            <person name="Fellers J."/>
        </authorList>
    </citation>
    <scope>NUCLEOTIDE SEQUENCE [LARGE SCALE GENOMIC DNA]</scope>
    <source>
        <strain evidence="3">1-1 BBBD Race 1</strain>
    </source>
</reference>
<dbReference type="VEuPathDB" id="FungiDB:PTTG_27319"/>
<reference evidence="4 5" key="3">
    <citation type="journal article" date="2017" name="G3 (Bethesda)">
        <title>Comparative analysis highlights variable genome content of wheat rusts and divergence of the mating loci.</title>
        <authorList>
            <person name="Cuomo C.A."/>
            <person name="Bakkeren G."/>
            <person name="Khalil H.B."/>
            <person name="Panwar V."/>
            <person name="Joly D."/>
            <person name="Linning R."/>
            <person name="Sakthikumar S."/>
            <person name="Song X."/>
            <person name="Adiconis X."/>
            <person name="Fan L."/>
            <person name="Goldberg J.M."/>
            <person name="Levin J.Z."/>
            <person name="Young S."/>
            <person name="Zeng Q."/>
            <person name="Anikster Y."/>
            <person name="Bruce M."/>
            <person name="Wang M."/>
            <person name="Yin C."/>
            <person name="McCallum B."/>
            <person name="Szabo L.J."/>
            <person name="Hulbert S."/>
            <person name="Chen X."/>
            <person name="Fellers J.P."/>
        </authorList>
    </citation>
    <scope>NUCLEOTIDE SEQUENCE</scope>
    <source>
        <strain evidence="5">Isolate 1-1 / race 1 (BBBD)</strain>
        <strain evidence="4">isolate 1-1 / race 1 (BBBD)</strain>
    </source>
</reference>
<keyword evidence="5" id="KW-1185">Reference proteome</keyword>
<keyword evidence="2" id="KW-0732">Signal</keyword>
<proteinExistence type="predicted"/>
<evidence type="ECO:0000256" key="2">
    <source>
        <dbReference type="SAM" id="SignalP"/>
    </source>
</evidence>
<reference evidence="3" key="1">
    <citation type="submission" date="2009-11" db="EMBL/GenBank/DDBJ databases">
        <authorList>
            <consortium name="The Broad Institute Genome Sequencing Platform"/>
            <person name="Ward D."/>
            <person name="Feldgarden M."/>
            <person name="Earl A."/>
            <person name="Young S.K."/>
            <person name="Zeng Q."/>
            <person name="Koehrsen M."/>
            <person name="Alvarado L."/>
            <person name="Berlin A."/>
            <person name="Bochicchio J."/>
            <person name="Borenstein D."/>
            <person name="Chapman S.B."/>
            <person name="Chen Z."/>
            <person name="Engels R."/>
            <person name="Freedman E."/>
            <person name="Gellesch M."/>
            <person name="Goldberg J."/>
            <person name="Griggs A."/>
            <person name="Gujja S."/>
            <person name="Heilman E."/>
            <person name="Heiman D."/>
            <person name="Hepburn T."/>
            <person name="Howarth C."/>
            <person name="Jen D."/>
            <person name="Larson L."/>
            <person name="Lewis B."/>
            <person name="Mehta T."/>
            <person name="Park D."/>
            <person name="Pearson M."/>
            <person name="Roberts A."/>
            <person name="Saif S."/>
            <person name="Shea T."/>
            <person name="Shenoy N."/>
            <person name="Sisk P."/>
            <person name="Stolte C."/>
            <person name="Sykes S."/>
            <person name="Thomson T."/>
            <person name="Walk T."/>
            <person name="White J."/>
            <person name="Yandava C."/>
            <person name="Izard J."/>
            <person name="Baranova O.V."/>
            <person name="Blanton J.M."/>
            <person name="Tanner A.C."/>
            <person name="Dewhirst F.E."/>
            <person name="Haas B."/>
            <person name="Nusbaum C."/>
            <person name="Birren B."/>
        </authorList>
    </citation>
    <scope>NUCLEOTIDE SEQUENCE [LARGE SCALE GENOMIC DNA]</scope>
    <source>
        <strain evidence="3">1-1 BBBD Race 1</strain>
    </source>
</reference>
<feature type="chain" id="PRO_5008110033" evidence="2">
    <location>
        <begin position="23"/>
        <end position="469"/>
    </location>
</feature>
<feature type="compositionally biased region" description="Polar residues" evidence="1">
    <location>
        <begin position="187"/>
        <end position="196"/>
    </location>
</feature>